<protein>
    <submittedName>
        <fullName evidence="1">Uncharacterized protein</fullName>
    </submittedName>
</protein>
<keyword evidence="2" id="KW-1185">Reference proteome</keyword>
<organism evidence="1 2">
    <name type="scientific">Mucilaginibacter dorajii</name>
    <dbReference type="NCBI Taxonomy" id="692994"/>
    <lineage>
        <taxon>Bacteria</taxon>
        <taxon>Pseudomonadati</taxon>
        <taxon>Bacteroidota</taxon>
        <taxon>Sphingobacteriia</taxon>
        <taxon>Sphingobacteriales</taxon>
        <taxon>Sphingobacteriaceae</taxon>
        <taxon>Mucilaginibacter</taxon>
    </lineage>
</organism>
<evidence type="ECO:0000313" key="2">
    <source>
        <dbReference type="Proteomes" id="UP001500742"/>
    </source>
</evidence>
<proteinExistence type="predicted"/>
<accession>A0ABP7QR89</accession>
<gene>
    <name evidence="1" type="ORF">GCM10022210_44150</name>
</gene>
<dbReference type="Proteomes" id="UP001500742">
    <property type="component" value="Unassembled WGS sequence"/>
</dbReference>
<comment type="caution">
    <text evidence="1">The sequence shown here is derived from an EMBL/GenBank/DDBJ whole genome shotgun (WGS) entry which is preliminary data.</text>
</comment>
<sequence>MRETQKVASLHKRVNDVITIFFRLPLMDTRNDMLYFEVSGPVTLSLSKGARKGLYPRASTGSV</sequence>
<reference evidence="2" key="1">
    <citation type="journal article" date="2019" name="Int. J. Syst. Evol. Microbiol.">
        <title>The Global Catalogue of Microorganisms (GCM) 10K type strain sequencing project: providing services to taxonomists for standard genome sequencing and annotation.</title>
        <authorList>
            <consortium name="The Broad Institute Genomics Platform"/>
            <consortium name="The Broad Institute Genome Sequencing Center for Infectious Disease"/>
            <person name="Wu L."/>
            <person name="Ma J."/>
        </authorList>
    </citation>
    <scope>NUCLEOTIDE SEQUENCE [LARGE SCALE GENOMIC DNA]</scope>
    <source>
        <strain evidence="2">JCM 16601</strain>
    </source>
</reference>
<dbReference type="EMBL" id="BAAAZC010000029">
    <property type="protein sequence ID" value="GAA3986834.1"/>
    <property type="molecule type" value="Genomic_DNA"/>
</dbReference>
<evidence type="ECO:0000313" key="1">
    <source>
        <dbReference type="EMBL" id="GAA3986834.1"/>
    </source>
</evidence>
<name>A0ABP7QR89_9SPHI</name>